<dbReference type="HOGENOM" id="CLU_024858_0_0_10"/>
<dbReference type="Gene3D" id="3.20.20.80">
    <property type="entry name" value="Glycosidases"/>
    <property type="match status" value="1"/>
</dbReference>
<dbReference type="RefSeq" id="WP_008582167.1">
    <property type="nucleotide sequence ID" value="NZ_CP007035.1"/>
</dbReference>
<dbReference type="PROSITE" id="PS51257">
    <property type="entry name" value="PROKAR_LIPOPROTEIN"/>
    <property type="match status" value="1"/>
</dbReference>
<dbReference type="KEGG" id="nso:NIASO_01090"/>
<dbReference type="STRING" id="929713.NIASO_01090"/>
<gene>
    <name evidence="1" type="ORF">NIASO_01090</name>
</gene>
<keyword evidence="2" id="KW-1185">Reference proteome</keyword>
<accession>W0F1Y5</accession>
<proteinExistence type="predicted"/>
<dbReference type="eggNOG" id="COG1874">
    <property type="taxonomic scope" value="Bacteria"/>
</dbReference>
<dbReference type="AlphaFoldDB" id="W0F1Y5"/>
<sequence length="530" mass="58500">MKTNKPLLVLSLVTILLFSCHRGSGEETKGGAPAPGVPAGNDSVGPGTTVTTMDRFIGANAFIDDPVDKLAAVGFIREYHNWAWDEGDGASNYPGFPNNQIKFAPSYPGWSFDDFYQGLKQNNVQVAPCLQGSVNWLPHSGDYNSDNKPLDAIGADPTSPYSYYAKANHLYQFAARYGSVKVPDANLLLAAGQPRLSGLNYLNYIEDWNEQDKNWSGRDAEFLPEEYAAMASADYDGHCNTLNKFGKQYGIKNADPSLKLVMGGLSNVDINYIKRMKSWFEANRKDKQFAADVLNFHIYAFKDGQSWQGGGPALSPEDARFKEKLAAVVAYRDQNLPGKEVWVSEFGWDTNPQSVLAPPPIGSMDMQEIQAIWLVRAYLAFAAAGVDRAQMYMSRDYDPNNKTWFSSTGLMGPKGDFTPKKSWYYVYTLKNVLTNMHFMGSQNSTDPNVLVYKFKDVASSKGVYVVWAKTSKDYKVPGYTLSIPAAKSAQLTSLVPGSNQGTTQSLTISQGTVHFDVSEKPVFLQTDAIN</sequence>
<evidence type="ECO:0008006" key="3">
    <source>
        <dbReference type="Google" id="ProtNLM"/>
    </source>
</evidence>
<name>W0F1Y5_9BACT</name>
<reference evidence="1 2" key="1">
    <citation type="submission" date="2013-12" db="EMBL/GenBank/DDBJ databases">
        <authorList>
            <consortium name="DOE Joint Genome Institute"/>
            <person name="Eisen J."/>
            <person name="Huntemann M."/>
            <person name="Han J."/>
            <person name="Chen A."/>
            <person name="Kyrpides N."/>
            <person name="Mavromatis K."/>
            <person name="Markowitz V."/>
            <person name="Palaniappan K."/>
            <person name="Ivanova N."/>
            <person name="Schaumberg A."/>
            <person name="Pati A."/>
            <person name="Liolios K."/>
            <person name="Nordberg H.P."/>
            <person name="Cantor M.N."/>
            <person name="Hua S.X."/>
            <person name="Woyke T."/>
        </authorList>
    </citation>
    <scope>NUCLEOTIDE SEQUENCE [LARGE SCALE GENOMIC DNA]</scope>
    <source>
        <strain evidence="2">DSM 19437</strain>
    </source>
</reference>
<dbReference type="InterPro" id="IPR017853">
    <property type="entry name" value="GH"/>
</dbReference>
<evidence type="ECO:0000313" key="2">
    <source>
        <dbReference type="Proteomes" id="UP000003586"/>
    </source>
</evidence>
<dbReference type="OrthoDB" id="177731at2"/>
<protein>
    <recommendedName>
        <fullName evidence="3">Asl1-like glycosyl hydrolase catalytic domain-containing protein</fullName>
    </recommendedName>
</protein>
<dbReference type="EMBL" id="CP007035">
    <property type="protein sequence ID" value="AHF17065.1"/>
    <property type="molecule type" value="Genomic_DNA"/>
</dbReference>
<dbReference type="Proteomes" id="UP000003586">
    <property type="component" value="Chromosome"/>
</dbReference>
<organism evidence="1 2">
    <name type="scientific">Niabella soli DSM 19437</name>
    <dbReference type="NCBI Taxonomy" id="929713"/>
    <lineage>
        <taxon>Bacteria</taxon>
        <taxon>Pseudomonadati</taxon>
        <taxon>Bacteroidota</taxon>
        <taxon>Chitinophagia</taxon>
        <taxon>Chitinophagales</taxon>
        <taxon>Chitinophagaceae</taxon>
        <taxon>Niabella</taxon>
    </lineage>
</organism>
<dbReference type="SUPFAM" id="SSF51445">
    <property type="entry name" value="(Trans)glycosidases"/>
    <property type="match status" value="1"/>
</dbReference>
<evidence type="ECO:0000313" key="1">
    <source>
        <dbReference type="EMBL" id="AHF17065.1"/>
    </source>
</evidence>